<evidence type="ECO:0000313" key="3">
    <source>
        <dbReference type="Proteomes" id="UP000017836"/>
    </source>
</evidence>
<dbReference type="SUPFAM" id="SSF56672">
    <property type="entry name" value="DNA/RNA polymerases"/>
    <property type="match status" value="1"/>
</dbReference>
<proteinExistence type="predicted"/>
<feature type="domain" description="Reverse transcriptase/retrotransposon-derived protein RNase H-like" evidence="1">
    <location>
        <begin position="48"/>
        <end position="94"/>
    </location>
</feature>
<sequence>MNTKFYDTALKDQMHEQSYRYRAVHRGLLKKGCTIGRSTQERLTRELDTKCKEAFEDLKNITCEPVLWLPDHAVPFKVHSDDSDFAIGGVLVQLQ</sequence>
<gene>
    <name evidence="2" type="ORF">AMTR_s00165p00026990</name>
</gene>
<keyword evidence="3" id="KW-1185">Reference proteome</keyword>
<organism evidence="2 3">
    <name type="scientific">Amborella trichopoda</name>
    <dbReference type="NCBI Taxonomy" id="13333"/>
    <lineage>
        <taxon>Eukaryota</taxon>
        <taxon>Viridiplantae</taxon>
        <taxon>Streptophyta</taxon>
        <taxon>Embryophyta</taxon>
        <taxon>Tracheophyta</taxon>
        <taxon>Spermatophyta</taxon>
        <taxon>Magnoliopsida</taxon>
        <taxon>Amborellales</taxon>
        <taxon>Amborellaceae</taxon>
        <taxon>Amborella</taxon>
    </lineage>
</organism>
<dbReference type="InterPro" id="IPR043502">
    <property type="entry name" value="DNA/RNA_pol_sf"/>
</dbReference>
<dbReference type="Proteomes" id="UP000017836">
    <property type="component" value="Unassembled WGS sequence"/>
</dbReference>
<dbReference type="InterPro" id="IPR041577">
    <property type="entry name" value="RT_RNaseH_2"/>
</dbReference>
<reference evidence="3" key="1">
    <citation type="journal article" date="2013" name="Science">
        <title>The Amborella genome and the evolution of flowering plants.</title>
        <authorList>
            <consortium name="Amborella Genome Project"/>
        </authorList>
    </citation>
    <scope>NUCLEOTIDE SEQUENCE [LARGE SCALE GENOMIC DNA]</scope>
</reference>
<dbReference type="Gramene" id="ERN11993">
    <property type="protein sequence ID" value="ERN11993"/>
    <property type="gene ID" value="AMTR_s00165p00026990"/>
</dbReference>
<dbReference type="EMBL" id="KI392640">
    <property type="protein sequence ID" value="ERN11993.1"/>
    <property type="molecule type" value="Genomic_DNA"/>
</dbReference>
<dbReference type="HOGENOM" id="CLU_2375661_0_0_1"/>
<protein>
    <recommendedName>
        <fullName evidence="1">Reverse transcriptase/retrotransposon-derived protein RNase H-like domain-containing protein</fullName>
    </recommendedName>
</protein>
<evidence type="ECO:0000259" key="1">
    <source>
        <dbReference type="Pfam" id="PF17919"/>
    </source>
</evidence>
<name>W1PV77_AMBTC</name>
<dbReference type="Pfam" id="PF17919">
    <property type="entry name" value="RT_RNaseH_2"/>
    <property type="match status" value="1"/>
</dbReference>
<dbReference type="AlphaFoldDB" id="W1PV77"/>
<evidence type="ECO:0000313" key="2">
    <source>
        <dbReference type="EMBL" id="ERN11993.1"/>
    </source>
</evidence>
<accession>W1PV77</accession>